<dbReference type="InterPro" id="IPR007730">
    <property type="entry name" value="SPOR-like_dom"/>
</dbReference>
<dbReference type="SUPFAM" id="SSF110997">
    <property type="entry name" value="Sporulation related repeat"/>
    <property type="match status" value="1"/>
</dbReference>
<dbReference type="RefSeq" id="WP_169947190.1">
    <property type="nucleotide sequence ID" value="NZ_CP053015.1"/>
</dbReference>
<evidence type="ECO:0000313" key="4">
    <source>
        <dbReference type="Proteomes" id="UP000503018"/>
    </source>
</evidence>
<dbReference type="PANTHER" id="PTHR45011:SF1">
    <property type="entry name" value="DAP3-BINDING CELL DEATH ENHANCER 1"/>
    <property type="match status" value="1"/>
</dbReference>
<dbReference type="PANTHER" id="PTHR45011">
    <property type="entry name" value="DAP3-BINDING CELL DEATH ENHANCER 1"/>
    <property type="match status" value="1"/>
</dbReference>
<proteinExistence type="predicted"/>
<protein>
    <recommendedName>
        <fullName evidence="2">SPOR domain-containing protein</fullName>
    </recommendedName>
</protein>
<name>A0A6M4AVM1_9SPHN</name>
<evidence type="ECO:0000259" key="2">
    <source>
        <dbReference type="PROSITE" id="PS51724"/>
    </source>
</evidence>
<evidence type="ECO:0000313" key="3">
    <source>
        <dbReference type="EMBL" id="QJQ33187.1"/>
    </source>
</evidence>
<dbReference type="InterPro" id="IPR052748">
    <property type="entry name" value="ISR_Activator"/>
</dbReference>
<keyword evidence="4" id="KW-1185">Reference proteome</keyword>
<reference evidence="3 4" key="1">
    <citation type="submission" date="2020-01" db="EMBL/GenBank/DDBJ databases">
        <title>Sphingomonas sp. strain CSW-10.</title>
        <authorList>
            <person name="Chen W.-M."/>
        </authorList>
    </citation>
    <scope>NUCLEOTIDE SEQUENCE [LARGE SCALE GENOMIC DNA]</scope>
    <source>
        <strain evidence="3 4">CSW-10</strain>
    </source>
</reference>
<dbReference type="InterPro" id="IPR011990">
    <property type="entry name" value="TPR-like_helical_dom_sf"/>
</dbReference>
<dbReference type="Proteomes" id="UP000503018">
    <property type="component" value="Chromosome"/>
</dbReference>
<dbReference type="KEGG" id="slan:GV829_12680"/>
<dbReference type="PROSITE" id="PS51724">
    <property type="entry name" value="SPOR"/>
    <property type="match status" value="1"/>
</dbReference>
<accession>A0A6M4AVM1</accession>
<sequence length="369" mass="38464">MMVGGTTASADVRAGVTAWEAGDYARAVAEWRPLAVQGDPDAQFNLGQAYKLGRGVPQDFSQAIIWFRSAADQGHLQSEDNLGLVMYEMGQKAEALPWLQRSASRGEPRAQYVLGAELFNGERMSRDWPRAYALMKRASDAGLQRASAALVQMDQHIPLEQRQQGLALAQTMEQSEGQARMAAMTAVPPAPVPARAPTVRPAPVPPSQPGTSYTPPPVGGPVAVAALPPAVPSSRAPTGPLADGDLGPGLSATAGVNVHQGVPPAVRANVRNGTPPGIDPNVSTAVARRTGPATAAHGAWRIQLGAFGDRGRATALWSRVSGRLGDAEPTYVAVGNVTRLQAGPYASRNAAQSACAAVRGLADCIVVSR</sequence>
<dbReference type="Pfam" id="PF05036">
    <property type="entry name" value="SPOR"/>
    <property type="match status" value="1"/>
</dbReference>
<dbReference type="Gene3D" id="3.30.70.1070">
    <property type="entry name" value="Sporulation related repeat"/>
    <property type="match status" value="1"/>
</dbReference>
<dbReference type="EMBL" id="CP053015">
    <property type="protein sequence ID" value="QJQ33187.1"/>
    <property type="molecule type" value="Genomic_DNA"/>
</dbReference>
<evidence type="ECO:0000256" key="1">
    <source>
        <dbReference type="SAM" id="MobiDB-lite"/>
    </source>
</evidence>
<organism evidence="3 4">
    <name type="scientific">Sphingomonas lacunae</name>
    <dbReference type="NCBI Taxonomy" id="2698828"/>
    <lineage>
        <taxon>Bacteria</taxon>
        <taxon>Pseudomonadati</taxon>
        <taxon>Pseudomonadota</taxon>
        <taxon>Alphaproteobacteria</taxon>
        <taxon>Sphingomonadales</taxon>
        <taxon>Sphingomonadaceae</taxon>
        <taxon>Sphingomonas</taxon>
    </lineage>
</organism>
<dbReference type="GO" id="GO:0042834">
    <property type="term" value="F:peptidoglycan binding"/>
    <property type="evidence" value="ECO:0007669"/>
    <property type="project" value="InterPro"/>
</dbReference>
<gene>
    <name evidence="3" type="ORF">GV829_12680</name>
</gene>
<dbReference type="InterPro" id="IPR006597">
    <property type="entry name" value="Sel1-like"/>
</dbReference>
<dbReference type="AlphaFoldDB" id="A0A6M4AVM1"/>
<dbReference type="Pfam" id="PF08238">
    <property type="entry name" value="Sel1"/>
    <property type="match status" value="3"/>
</dbReference>
<dbReference type="Gene3D" id="1.25.40.10">
    <property type="entry name" value="Tetratricopeptide repeat domain"/>
    <property type="match status" value="1"/>
</dbReference>
<dbReference type="InterPro" id="IPR036680">
    <property type="entry name" value="SPOR-like_sf"/>
</dbReference>
<dbReference type="SUPFAM" id="SSF81901">
    <property type="entry name" value="HCP-like"/>
    <property type="match status" value="1"/>
</dbReference>
<feature type="domain" description="SPOR" evidence="2">
    <location>
        <begin position="294"/>
        <end position="369"/>
    </location>
</feature>
<dbReference type="SMART" id="SM00671">
    <property type="entry name" value="SEL1"/>
    <property type="match status" value="2"/>
</dbReference>
<feature type="region of interest" description="Disordered" evidence="1">
    <location>
        <begin position="193"/>
        <end position="214"/>
    </location>
</feature>